<proteinExistence type="predicted"/>
<dbReference type="EMBL" id="AP028919">
    <property type="protein sequence ID" value="BET00578.1"/>
    <property type="molecule type" value="Genomic_DNA"/>
</dbReference>
<evidence type="ECO:0000313" key="2">
    <source>
        <dbReference type="Proteomes" id="UP001307889"/>
    </source>
</evidence>
<name>A0ABN7BAB1_9HEMI</name>
<evidence type="ECO:0000313" key="1">
    <source>
        <dbReference type="EMBL" id="BET00578.1"/>
    </source>
</evidence>
<organism evidence="1 2">
    <name type="scientific">Nesidiocoris tenuis</name>
    <dbReference type="NCBI Taxonomy" id="355587"/>
    <lineage>
        <taxon>Eukaryota</taxon>
        <taxon>Metazoa</taxon>
        <taxon>Ecdysozoa</taxon>
        <taxon>Arthropoda</taxon>
        <taxon>Hexapoda</taxon>
        <taxon>Insecta</taxon>
        <taxon>Pterygota</taxon>
        <taxon>Neoptera</taxon>
        <taxon>Paraneoptera</taxon>
        <taxon>Hemiptera</taxon>
        <taxon>Heteroptera</taxon>
        <taxon>Panheteroptera</taxon>
        <taxon>Cimicomorpha</taxon>
        <taxon>Miridae</taxon>
        <taxon>Dicyphina</taxon>
        <taxon>Nesidiocoris</taxon>
    </lineage>
</organism>
<gene>
    <name evidence="1" type="ORF">NTJ_13394</name>
</gene>
<reference evidence="1 2" key="1">
    <citation type="submission" date="2023-09" db="EMBL/GenBank/DDBJ databases">
        <title>Nesidiocoris tenuis whole genome shotgun sequence.</title>
        <authorList>
            <person name="Shibata T."/>
            <person name="Shimoda M."/>
            <person name="Kobayashi T."/>
            <person name="Uehara T."/>
        </authorList>
    </citation>
    <scope>NUCLEOTIDE SEQUENCE [LARGE SCALE GENOMIC DNA]</scope>
    <source>
        <strain evidence="1 2">Japan</strain>
    </source>
</reference>
<keyword evidence="2" id="KW-1185">Reference proteome</keyword>
<sequence>MVWRKGRVLFENDPQVLVGEWFEETKIHESGNPVICGGTGETLYQTDYMAPRPEPDAVQGSRNIVYDSAIRSLGQPASLADVGYSTNFATLYDLTFNRAAPELNRFCGEELRKYKASARAYFPIRDYTNNFVGGEFGSEAKIW</sequence>
<dbReference type="Proteomes" id="UP001307889">
    <property type="component" value="Chromosome 11"/>
</dbReference>
<accession>A0ABN7BAB1</accession>
<protein>
    <submittedName>
        <fullName evidence="1">Uncharacterized protein</fullName>
    </submittedName>
</protein>